<keyword evidence="3" id="KW-0969">Cilium</keyword>
<feature type="chain" id="PRO_5020986554" evidence="1">
    <location>
        <begin position="19"/>
        <end position="311"/>
    </location>
</feature>
<keyword evidence="4" id="KW-1185">Reference proteome</keyword>
<dbReference type="NCBIfam" id="TIGR03170">
    <property type="entry name" value="flgA_cterm"/>
    <property type="match status" value="1"/>
</dbReference>
<dbReference type="Gene3D" id="2.30.30.760">
    <property type="match status" value="1"/>
</dbReference>
<keyword evidence="3" id="KW-0966">Cell projection</keyword>
<name>A0A4V6QM83_9LEPT</name>
<dbReference type="Pfam" id="PF13144">
    <property type="entry name" value="ChapFlgA"/>
    <property type="match status" value="1"/>
</dbReference>
<protein>
    <submittedName>
        <fullName evidence="3">Flagellar basal body P-ring formation protein FlgA</fullName>
    </submittedName>
</protein>
<dbReference type="InterPro" id="IPR017585">
    <property type="entry name" value="SAF_FlgA"/>
</dbReference>
<evidence type="ECO:0000259" key="2">
    <source>
        <dbReference type="Pfam" id="PF13144"/>
    </source>
</evidence>
<keyword evidence="1" id="KW-0732">Signal</keyword>
<dbReference type="OrthoDB" id="344241at2"/>
<dbReference type="AlphaFoldDB" id="A0A4V6QM83"/>
<evidence type="ECO:0000313" key="3">
    <source>
        <dbReference type="EMBL" id="TGL62699.1"/>
    </source>
</evidence>
<comment type="caution">
    <text evidence="3">The sequence shown here is derived from an EMBL/GenBank/DDBJ whole genome shotgun (WGS) entry which is preliminary data.</text>
</comment>
<dbReference type="Proteomes" id="UP000297693">
    <property type="component" value="Unassembled WGS sequence"/>
</dbReference>
<keyword evidence="3" id="KW-0282">Flagellum</keyword>
<gene>
    <name evidence="3" type="primary">flgA</name>
    <name evidence="3" type="ORF">EHQ58_02200</name>
</gene>
<dbReference type="InterPro" id="IPR039246">
    <property type="entry name" value="Flagellar_FlgA"/>
</dbReference>
<feature type="domain" description="Flagella basal body P-ring formation protein FlgA SAF" evidence="2">
    <location>
        <begin position="188"/>
        <end position="304"/>
    </location>
</feature>
<organism evidence="3 4">
    <name type="scientific">Leptospira ognonensis</name>
    <dbReference type="NCBI Taxonomy" id="2484945"/>
    <lineage>
        <taxon>Bacteria</taxon>
        <taxon>Pseudomonadati</taxon>
        <taxon>Spirochaetota</taxon>
        <taxon>Spirochaetia</taxon>
        <taxon>Leptospirales</taxon>
        <taxon>Leptospiraceae</taxon>
        <taxon>Leptospira</taxon>
    </lineage>
</organism>
<dbReference type="GO" id="GO:0044780">
    <property type="term" value="P:bacterial-type flagellum assembly"/>
    <property type="evidence" value="ECO:0007669"/>
    <property type="project" value="InterPro"/>
</dbReference>
<dbReference type="PANTHER" id="PTHR36307:SF1">
    <property type="entry name" value="FLAGELLA BASAL BODY P-RING FORMATION PROTEIN FLGA"/>
    <property type="match status" value="1"/>
</dbReference>
<accession>A0A4V6QM83</accession>
<feature type="signal peptide" evidence="1">
    <location>
        <begin position="1"/>
        <end position="18"/>
    </location>
</feature>
<dbReference type="RefSeq" id="WP_135621705.1">
    <property type="nucleotide sequence ID" value="NZ_RQGD01000009.1"/>
</dbReference>
<proteinExistence type="predicted"/>
<evidence type="ECO:0000313" key="4">
    <source>
        <dbReference type="Proteomes" id="UP000297693"/>
    </source>
</evidence>
<dbReference type="PANTHER" id="PTHR36307">
    <property type="entry name" value="FLAGELLA BASAL BODY P-RING FORMATION PROTEIN FLGA"/>
    <property type="match status" value="1"/>
</dbReference>
<reference evidence="3" key="1">
    <citation type="journal article" date="2019" name="PLoS Negl. Trop. Dis.">
        <title>Revisiting the worldwide diversity of Leptospira species in the environment.</title>
        <authorList>
            <person name="Vincent A.T."/>
            <person name="Schiettekatte O."/>
            <person name="Bourhy P."/>
            <person name="Veyrier F.J."/>
            <person name="Picardeau M."/>
        </authorList>
    </citation>
    <scope>NUCLEOTIDE SEQUENCE [LARGE SCALE GENOMIC DNA]</scope>
    <source>
        <strain evidence="3">201702476</strain>
    </source>
</reference>
<dbReference type="EMBL" id="RQGD01000009">
    <property type="protein sequence ID" value="TGL62699.1"/>
    <property type="molecule type" value="Genomic_DNA"/>
</dbReference>
<evidence type="ECO:0000256" key="1">
    <source>
        <dbReference type="SAM" id="SignalP"/>
    </source>
</evidence>
<sequence>MKALALLLIMFVSIPYDAEQNQKGISLYLKPRAVLKSGEVRASDILNWKSNTDPILYSDLKSPMVVSAIEIAERLLEVTKKSGGDDATYEIGGTTSNIVPLTSVWGKEKLENFLRNELGKNIYFTPENFKIYYEGPGVALPEKNVTFVWRKFGQNIHGGKRIFPLDVMYEDKLIYSTPVSFIIEEKKEAWFTKRNIEPKEILQSYDIEKRSFFTSDHNTEYDLENPVGKTALNAIPEGMPLQRKQTRRLHLVERGSEVSLIYTSGNIMVKVRTRALVSGNEGEMIDLLNLSSNKKLKGKIQSAGICLLGGV</sequence>